<name>A0A0A9ZA30_LYGHE</name>
<evidence type="ECO:0000313" key="4">
    <source>
        <dbReference type="EMBL" id="JAG40766.1"/>
    </source>
</evidence>
<reference evidence="6" key="1">
    <citation type="journal article" date="2014" name="PLoS ONE">
        <title>Transcriptome-Based Identification of ABC Transporters in the Western Tarnished Plant Bug Lygus hesperus.</title>
        <authorList>
            <person name="Hull J.J."/>
            <person name="Chaney K."/>
            <person name="Geib S.M."/>
            <person name="Fabrick J.A."/>
            <person name="Brent C.S."/>
            <person name="Walsh D."/>
            <person name="Lavine L.C."/>
        </authorList>
    </citation>
    <scope>NUCLEOTIDE SEQUENCE</scope>
</reference>
<dbReference type="EMBL" id="GBHO01002833">
    <property type="protein sequence ID" value="JAG40771.1"/>
    <property type="molecule type" value="Transcribed_RNA"/>
</dbReference>
<sequence length="150" mass="16745">MNSADGSQTEPEFEEMLAEAESGEPISRLTELLKLCDVDFPVHCLALFASRRSPRSSAVWHMLRVCNIQHGGSFWLVTTANNTWRHLSPLGSKGKQVHHLIHPSYPPIIIKGPLKDHLLNKYATVAASVLYMEKIGANSLVVYKVHMLCL</sequence>
<dbReference type="EMBL" id="GBHO01002838">
    <property type="protein sequence ID" value="JAG40766.1"/>
    <property type="molecule type" value="Transcribed_RNA"/>
</dbReference>
<evidence type="ECO:0000313" key="6">
    <source>
        <dbReference type="EMBL" id="JAG40771.1"/>
    </source>
</evidence>
<evidence type="ECO:0000313" key="5">
    <source>
        <dbReference type="EMBL" id="JAG40767.1"/>
    </source>
</evidence>
<protein>
    <submittedName>
        <fullName evidence="6">DNA polymerase III subunit alpha</fullName>
    </submittedName>
</protein>
<evidence type="ECO:0000313" key="3">
    <source>
        <dbReference type="EMBL" id="JAG26079.1"/>
    </source>
</evidence>
<evidence type="ECO:0000313" key="7">
    <source>
        <dbReference type="EMBL" id="JAG40772.1"/>
    </source>
</evidence>
<evidence type="ECO:0000256" key="1">
    <source>
        <dbReference type="SAM" id="MobiDB-lite"/>
    </source>
</evidence>
<organism evidence="6">
    <name type="scientific">Lygus hesperus</name>
    <name type="common">Western plant bug</name>
    <dbReference type="NCBI Taxonomy" id="30085"/>
    <lineage>
        <taxon>Eukaryota</taxon>
        <taxon>Metazoa</taxon>
        <taxon>Ecdysozoa</taxon>
        <taxon>Arthropoda</taxon>
        <taxon>Hexapoda</taxon>
        <taxon>Insecta</taxon>
        <taxon>Pterygota</taxon>
        <taxon>Neoptera</taxon>
        <taxon>Paraneoptera</taxon>
        <taxon>Hemiptera</taxon>
        <taxon>Heteroptera</taxon>
        <taxon>Panheteroptera</taxon>
        <taxon>Cimicomorpha</taxon>
        <taxon>Miridae</taxon>
        <taxon>Mirini</taxon>
        <taxon>Lygus</taxon>
    </lineage>
</organism>
<feature type="compositionally biased region" description="Acidic residues" evidence="1">
    <location>
        <begin position="11"/>
        <end position="20"/>
    </location>
</feature>
<dbReference type="EMBL" id="GBHO01027293">
    <property type="protein sequence ID" value="JAG16311.1"/>
    <property type="molecule type" value="Transcribed_RNA"/>
</dbReference>
<dbReference type="EMBL" id="GBHO01002837">
    <property type="protein sequence ID" value="JAG40767.1"/>
    <property type="molecule type" value="Transcribed_RNA"/>
</dbReference>
<gene>
    <name evidence="6" type="primary">dnaE_10</name>
    <name evidence="7" type="synonym">dnaE_0</name>
    <name evidence="2" type="synonym">dnaE_2</name>
    <name evidence="5" type="synonym">dnaE_20</name>
    <name evidence="4" type="synonym">dnaE_22</name>
    <name evidence="3" type="synonym">dnaE_5</name>
    <name evidence="3" type="ORF">CM83_86346</name>
    <name evidence="5" type="ORF">CM83_86367</name>
    <name evidence="4" type="ORF">CM83_86369</name>
    <name evidence="6" type="ORF">CM83_86375</name>
    <name evidence="7" type="ORF">CM83_86387</name>
    <name evidence="2" type="ORF">CM83_86394</name>
</gene>
<accession>A0A0A9ZA30</accession>
<dbReference type="EMBL" id="GBHO01002832">
    <property type="protein sequence ID" value="JAG40772.1"/>
    <property type="molecule type" value="Transcribed_RNA"/>
</dbReference>
<reference evidence="6" key="2">
    <citation type="submission" date="2014-07" db="EMBL/GenBank/DDBJ databases">
        <authorList>
            <person name="Hull J."/>
        </authorList>
    </citation>
    <scope>NUCLEOTIDE SEQUENCE</scope>
</reference>
<feature type="region of interest" description="Disordered" evidence="1">
    <location>
        <begin position="1"/>
        <end position="20"/>
    </location>
</feature>
<dbReference type="EMBL" id="GBHO01017525">
    <property type="protein sequence ID" value="JAG26079.1"/>
    <property type="molecule type" value="Transcribed_RNA"/>
</dbReference>
<proteinExistence type="predicted"/>
<dbReference type="AlphaFoldDB" id="A0A0A9ZA30"/>
<evidence type="ECO:0000313" key="2">
    <source>
        <dbReference type="EMBL" id="JAG16311.1"/>
    </source>
</evidence>